<dbReference type="PROSITE" id="PS51421">
    <property type="entry name" value="RAS"/>
    <property type="match status" value="1"/>
</dbReference>
<accession>A0A6B2LI28</accession>
<evidence type="ECO:0000256" key="1">
    <source>
        <dbReference type="ARBA" id="ARBA00006270"/>
    </source>
</evidence>
<dbReference type="NCBIfam" id="TIGR00231">
    <property type="entry name" value="small_GTP"/>
    <property type="match status" value="1"/>
</dbReference>
<evidence type="ECO:0000256" key="5">
    <source>
        <dbReference type="ARBA" id="ARBA00023134"/>
    </source>
</evidence>
<dbReference type="SMART" id="SM00174">
    <property type="entry name" value="RHO"/>
    <property type="match status" value="1"/>
</dbReference>
<dbReference type="PANTHER" id="PTHR47981:SF20">
    <property type="entry name" value="RAS-RELATED PROTEIN RAB-7A"/>
    <property type="match status" value="1"/>
</dbReference>
<dbReference type="EMBL" id="GIBP01007773">
    <property type="protein sequence ID" value="NDV36742.1"/>
    <property type="molecule type" value="Transcribed_RNA"/>
</dbReference>
<dbReference type="SMART" id="SM00175">
    <property type="entry name" value="RAB"/>
    <property type="match status" value="1"/>
</dbReference>
<dbReference type="GO" id="GO:0008333">
    <property type="term" value="P:endosome to lysosome transport"/>
    <property type="evidence" value="ECO:0007669"/>
    <property type="project" value="TreeGrafter"/>
</dbReference>
<dbReference type="PROSITE" id="PS51419">
    <property type="entry name" value="RAB"/>
    <property type="match status" value="1"/>
</dbReference>
<dbReference type="SMART" id="SM00176">
    <property type="entry name" value="RAN"/>
    <property type="match status" value="1"/>
</dbReference>
<dbReference type="GO" id="GO:0002682">
    <property type="term" value="P:regulation of immune system process"/>
    <property type="evidence" value="ECO:0007669"/>
    <property type="project" value="UniProtKB-ARBA"/>
</dbReference>
<dbReference type="GO" id="GO:0003924">
    <property type="term" value="F:GTPase activity"/>
    <property type="evidence" value="ECO:0007669"/>
    <property type="project" value="InterPro"/>
</dbReference>
<dbReference type="GO" id="GO:0015031">
    <property type="term" value="P:protein transport"/>
    <property type="evidence" value="ECO:0007669"/>
    <property type="project" value="UniProtKB-KW"/>
</dbReference>
<evidence type="ECO:0000313" key="9">
    <source>
        <dbReference type="EMBL" id="NDV36742.1"/>
    </source>
</evidence>
<protein>
    <recommendedName>
        <fullName evidence="8">Ras-related protein Rab-7b</fullName>
    </recommendedName>
</protein>
<dbReference type="GO" id="GO:0090385">
    <property type="term" value="P:phagosome-lysosome fusion"/>
    <property type="evidence" value="ECO:0007669"/>
    <property type="project" value="TreeGrafter"/>
</dbReference>
<dbReference type="InterPro" id="IPR001806">
    <property type="entry name" value="Small_GTPase"/>
</dbReference>
<dbReference type="GO" id="GO:0045335">
    <property type="term" value="C:phagocytic vesicle"/>
    <property type="evidence" value="ECO:0007669"/>
    <property type="project" value="TreeGrafter"/>
</dbReference>
<comment type="similarity">
    <text evidence="1">Belongs to the small GTPase superfamily. Rab family.</text>
</comment>
<keyword evidence="5" id="KW-0342">GTP-binding</keyword>
<dbReference type="PROSITE" id="PS51420">
    <property type="entry name" value="RHO"/>
    <property type="match status" value="1"/>
</dbReference>
<reference evidence="9" key="1">
    <citation type="journal article" date="2020" name="J. Eukaryot. Microbiol.">
        <title>De novo Sequencing, Assembly and Annotation of the Transcriptome for the Free-Living Testate Amoeba Arcella intermedia.</title>
        <authorList>
            <person name="Ribeiro G.M."/>
            <person name="Porfirio-Sousa A.L."/>
            <person name="Maurer-Alcala X.X."/>
            <person name="Katz L.A."/>
            <person name="Lahr D.J.G."/>
        </authorList>
    </citation>
    <scope>NUCLEOTIDE SEQUENCE</scope>
</reference>
<evidence type="ECO:0000256" key="8">
    <source>
        <dbReference type="ARBA" id="ARBA00067801"/>
    </source>
</evidence>
<dbReference type="GO" id="GO:0005764">
    <property type="term" value="C:lysosome"/>
    <property type="evidence" value="ECO:0007669"/>
    <property type="project" value="UniProtKB-ARBA"/>
</dbReference>
<dbReference type="SUPFAM" id="SSF52540">
    <property type="entry name" value="P-loop containing nucleoside triphosphate hydrolases"/>
    <property type="match status" value="1"/>
</dbReference>
<dbReference type="PANTHER" id="PTHR47981">
    <property type="entry name" value="RAB FAMILY"/>
    <property type="match status" value="1"/>
</dbReference>
<evidence type="ECO:0000256" key="4">
    <source>
        <dbReference type="ARBA" id="ARBA00022927"/>
    </source>
</evidence>
<dbReference type="Pfam" id="PF00071">
    <property type="entry name" value="Ras"/>
    <property type="match status" value="1"/>
</dbReference>
<evidence type="ECO:0000256" key="3">
    <source>
        <dbReference type="ARBA" id="ARBA00022741"/>
    </source>
</evidence>
<keyword evidence="7" id="KW-0636">Prenylation</keyword>
<keyword evidence="6" id="KW-0449">Lipoprotein</keyword>
<dbReference type="SMART" id="SM00173">
    <property type="entry name" value="RAS"/>
    <property type="match status" value="1"/>
</dbReference>
<dbReference type="InterPro" id="IPR005225">
    <property type="entry name" value="Small_GTP-bd"/>
</dbReference>
<evidence type="ECO:0000256" key="2">
    <source>
        <dbReference type="ARBA" id="ARBA00022448"/>
    </source>
</evidence>
<proteinExistence type="inferred from homology"/>
<evidence type="ECO:0000256" key="7">
    <source>
        <dbReference type="ARBA" id="ARBA00023289"/>
    </source>
</evidence>
<sequence>MLKVIILGDQSVGKTSLLHQYTHNKFSNQYKATIGTDFLSKEIIVLDYLVTLQLWDTAGQERFHCLNRSFYRGADCCVLVFDVNLEPSFKNIENWYSSFNEQASIDVPLNFPFLVIGNKVDMGEEARAVSTKKAQEWCRERGDILYFETSAKEAINIDQAFRAVAQKAVQMMGFQDDPSKVMEVYDEPIIYVNDPTSKDRSDCSCPLK</sequence>
<dbReference type="GO" id="GO:0005770">
    <property type="term" value="C:late endosome"/>
    <property type="evidence" value="ECO:0007669"/>
    <property type="project" value="TreeGrafter"/>
</dbReference>
<dbReference type="GO" id="GO:0005525">
    <property type="term" value="F:GTP binding"/>
    <property type="evidence" value="ECO:0007669"/>
    <property type="project" value="UniProtKB-KW"/>
</dbReference>
<evidence type="ECO:0000256" key="6">
    <source>
        <dbReference type="ARBA" id="ARBA00023288"/>
    </source>
</evidence>
<keyword evidence="3" id="KW-0547">Nucleotide-binding</keyword>
<dbReference type="PRINTS" id="PR00449">
    <property type="entry name" value="RASTRNSFRMNG"/>
</dbReference>
<dbReference type="InterPro" id="IPR027417">
    <property type="entry name" value="P-loop_NTPase"/>
</dbReference>
<dbReference type="FunFam" id="3.40.50.300:FF:000751">
    <property type="entry name" value="Rab family GTPase, putative"/>
    <property type="match status" value="1"/>
</dbReference>
<keyword evidence="4" id="KW-0653">Protein transport</keyword>
<name>A0A6B2LI28_9EUKA</name>
<organism evidence="9">
    <name type="scientific">Arcella intermedia</name>
    <dbReference type="NCBI Taxonomy" id="1963864"/>
    <lineage>
        <taxon>Eukaryota</taxon>
        <taxon>Amoebozoa</taxon>
        <taxon>Tubulinea</taxon>
        <taxon>Elardia</taxon>
        <taxon>Arcellinida</taxon>
        <taxon>Sphaerothecina</taxon>
        <taxon>Arcellidae</taxon>
        <taxon>Arcella</taxon>
    </lineage>
</organism>
<dbReference type="Gene3D" id="3.40.50.300">
    <property type="entry name" value="P-loop containing nucleotide triphosphate hydrolases"/>
    <property type="match status" value="1"/>
</dbReference>
<keyword evidence="2" id="KW-0813">Transport</keyword>
<dbReference type="AlphaFoldDB" id="A0A6B2LI28"/>